<feature type="transmembrane region" description="Helical" evidence="9">
    <location>
        <begin position="361"/>
        <end position="388"/>
    </location>
</feature>
<feature type="transmembrane region" description="Helical" evidence="9">
    <location>
        <begin position="291"/>
        <end position="310"/>
    </location>
</feature>
<dbReference type="GO" id="GO:0005886">
    <property type="term" value="C:plasma membrane"/>
    <property type="evidence" value="ECO:0007669"/>
    <property type="project" value="UniProtKB-SubCell"/>
</dbReference>
<feature type="compositionally biased region" description="Low complexity" evidence="8">
    <location>
        <begin position="36"/>
        <end position="52"/>
    </location>
</feature>
<evidence type="ECO:0000256" key="3">
    <source>
        <dbReference type="ARBA" id="ARBA00022448"/>
    </source>
</evidence>
<proteinExistence type="inferred from homology"/>
<sequence>MSSSVTTSHAGSPPDPVAERPQSDASSALVTQHDGASSAPATQNAPAAQNAPSAQNMVTAPVRIAAAWSWRILLIIAGVGVVGWLLSHVTTVFIPVLLAALLAGLLSPAVRWLRSKHFPSALAAITVELGLIVVVLGLLVLAGQQMIAGFAQLSDSAVAGFQQLIGMLEDSPLNISTDNINQWLSDIGATLQRNSDAILSGAMTFGSTATNIVTGTIITLFVLLFFLMDGENIWLFLVKLFPRRSRPAVNGAGRKGWISLAQYVRIQVFVAFVDAVGIGLGAFFLGVPLALPIGVLVFLASFIPIVGAVLTGAVAVLVALVAIGPGTALAMLGVVLLVQQVESNVLQPLVMGKAVALHPVAVFLAVAAGSVLFGIAGALFAVPLMAVLNTIIHYLGSRAWERDDEIAWQPFMYPWEIKKAAKKQDLTREQIMAQLQRFRGKRHRERENEERKREEKHKKETKHNASIEADEVGSGDSRNS</sequence>
<keyword evidence="6 9" id="KW-1133">Transmembrane helix</keyword>
<evidence type="ECO:0000256" key="1">
    <source>
        <dbReference type="ARBA" id="ARBA00004651"/>
    </source>
</evidence>
<feature type="region of interest" description="Disordered" evidence="8">
    <location>
        <begin position="1"/>
        <end position="52"/>
    </location>
</feature>
<keyword evidence="3" id="KW-0813">Transport</keyword>
<feature type="transmembrane region" description="Helical" evidence="9">
    <location>
        <begin position="122"/>
        <end position="143"/>
    </location>
</feature>
<dbReference type="Proteomes" id="UP000471026">
    <property type="component" value="Unassembled WGS sequence"/>
</dbReference>
<reference evidence="10 11" key="1">
    <citation type="submission" date="2019-11" db="EMBL/GenBank/DDBJ databases">
        <title>Draft genome sequence of Kocuria indica DP-K7, a methyl red degrading Actinobacterium.</title>
        <authorList>
            <person name="Kumaran S."/>
            <person name="Tischler D."/>
            <person name="Ngo A.C.R."/>
            <person name="Schultes F."/>
        </authorList>
    </citation>
    <scope>NUCLEOTIDE SEQUENCE [LARGE SCALE GENOMIC DNA]</scope>
    <source>
        <strain evidence="10 11">DP-K7</strain>
    </source>
</reference>
<evidence type="ECO:0000256" key="7">
    <source>
        <dbReference type="ARBA" id="ARBA00023136"/>
    </source>
</evidence>
<feature type="transmembrane region" description="Helical" evidence="9">
    <location>
        <begin position="263"/>
        <end position="285"/>
    </location>
</feature>
<keyword evidence="4" id="KW-1003">Cell membrane</keyword>
<protein>
    <submittedName>
        <fullName evidence="10">AI-2E family transporter</fullName>
    </submittedName>
</protein>
<evidence type="ECO:0000256" key="9">
    <source>
        <dbReference type="SAM" id="Phobius"/>
    </source>
</evidence>
<dbReference type="InterPro" id="IPR002549">
    <property type="entry name" value="AI-2E-like"/>
</dbReference>
<dbReference type="AlphaFoldDB" id="A0A6N9QVY1"/>
<feature type="region of interest" description="Disordered" evidence="8">
    <location>
        <begin position="436"/>
        <end position="480"/>
    </location>
</feature>
<keyword evidence="7 9" id="KW-0472">Membrane</keyword>
<evidence type="ECO:0000256" key="4">
    <source>
        <dbReference type="ARBA" id="ARBA00022475"/>
    </source>
</evidence>
<evidence type="ECO:0000313" key="11">
    <source>
        <dbReference type="Proteomes" id="UP000471026"/>
    </source>
</evidence>
<feature type="transmembrane region" description="Helical" evidence="9">
    <location>
        <begin position="317"/>
        <end position="341"/>
    </location>
</feature>
<accession>A0A6N9QVY1</accession>
<comment type="caution">
    <text evidence="10">The sequence shown here is derived from an EMBL/GenBank/DDBJ whole genome shotgun (WGS) entry which is preliminary data.</text>
</comment>
<evidence type="ECO:0000313" key="10">
    <source>
        <dbReference type="EMBL" id="NDO77376.1"/>
    </source>
</evidence>
<feature type="transmembrane region" description="Helical" evidence="9">
    <location>
        <begin position="65"/>
        <end position="86"/>
    </location>
</feature>
<feature type="compositionally biased region" description="Polar residues" evidence="8">
    <location>
        <begin position="1"/>
        <end position="10"/>
    </location>
</feature>
<dbReference type="GO" id="GO:0055085">
    <property type="term" value="P:transmembrane transport"/>
    <property type="evidence" value="ECO:0007669"/>
    <property type="project" value="TreeGrafter"/>
</dbReference>
<organism evidence="10 11">
    <name type="scientific">Kocuria marina subsp. indica</name>
    <dbReference type="NCBI Taxonomy" id="1049583"/>
    <lineage>
        <taxon>Bacteria</taxon>
        <taxon>Bacillati</taxon>
        <taxon>Actinomycetota</taxon>
        <taxon>Actinomycetes</taxon>
        <taxon>Micrococcales</taxon>
        <taxon>Micrococcaceae</taxon>
        <taxon>Kocuria</taxon>
    </lineage>
</organism>
<comment type="subcellular location">
    <subcellularLocation>
        <location evidence="1">Cell membrane</location>
        <topology evidence="1">Multi-pass membrane protein</topology>
    </subcellularLocation>
</comment>
<evidence type="ECO:0000256" key="5">
    <source>
        <dbReference type="ARBA" id="ARBA00022692"/>
    </source>
</evidence>
<feature type="transmembrane region" description="Helical" evidence="9">
    <location>
        <begin position="92"/>
        <end position="110"/>
    </location>
</feature>
<evidence type="ECO:0000256" key="2">
    <source>
        <dbReference type="ARBA" id="ARBA00009773"/>
    </source>
</evidence>
<evidence type="ECO:0000256" key="6">
    <source>
        <dbReference type="ARBA" id="ARBA00022989"/>
    </source>
</evidence>
<name>A0A6N9QVY1_9MICC</name>
<dbReference type="RefSeq" id="WP_162228863.1">
    <property type="nucleotide sequence ID" value="NZ_WMHZ01000004.1"/>
</dbReference>
<feature type="transmembrane region" description="Helical" evidence="9">
    <location>
        <begin position="212"/>
        <end position="237"/>
    </location>
</feature>
<keyword evidence="5 9" id="KW-0812">Transmembrane</keyword>
<dbReference type="PANTHER" id="PTHR21716">
    <property type="entry name" value="TRANSMEMBRANE PROTEIN"/>
    <property type="match status" value="1"/>
</dbReference>
<gene>
    <name evidence="10" type="ORF">GKZ75_03775</name>
</gene>
<dbReference type="EMBL" id="WMHZ01000004">
    <property type="protein sequence ID" value="NDO77376.1"/>
    <property type="molecule type" value="Genomic_DNA"/>
</dbReference>
<dbReference type="PANTHER" id="PTHR21716:SF53">
    <property type="entry name" value="PERMEASE PERM-RELATED"/>
    <property type="match status" value="1"/>
</dbReference>
<dbReference type="Pfam" id="PF01594">
    <property type="entry name" value="AI-2E_transport"/>
    <property type="match status" value="1"/>
</dbReference>
<evidence type="ECO:0000256" key="8">
    <source>
        <dbReference type="SAM" id="MobiDB-lite"/>
    </source>
</evidence>
<comment type="similarity">
    <text evidence="2">Belongs to the autoinducer-2 exporter (AI-2E) (TC 2.A.86) family.</text>
</comment>